<proteinExistence type="predicted"/>
<keyword evidence="3" id="KW-1185">Reference proteome</keyword>
<evidence type="ECO:0000313" key="3">
    <source>
        <dbReference type="Proteomes" id="UP001221898"/>
    </source>
</evidence>
<dbReference type="AlphaFoldDB" id="A0AAD7WB76"/>
<feature type="domain" description="KY-like immunoglobulin-like" evidence="1">
    <location>
        <begin position="104"/>
        <end position="159"/>
    </location>
</feature>
<dbReference type="PANTHER" id="PTHR46333:SF3">
    <property type="entry name" value="KYPHOSCOLIOSIS PEPTIDASE"/>
    <property type="match status" value="1"/>
</dbReference>
<dbReference type="InterPro" id="IPR052557">
    <property type="entry name" value="CAP/Cytokinesis_protein"/>
</dbReference>
<dbReference type="Pfam" id="PF23265">
    <property type="entry name" value="Ig-like_KY"/>
    <property type="match status" value="2"/>
</dbReference>
<organism evidence="2 3">
    <name type="scientific">Aldrovandia affinis</name>
    <dbReference type="NCBI Taxonomy" id="143900"/>
    <lineage>
        <taxon>Eukaryota</taxon>
        <taxon>Metazoa</taxon>
        <taxon>Chordata</taxon>
        <taxon>Craniata</taxon>
        <taxon>Vertebrata</taxon>
        <taxon>Euteleostomi</taxon>
        <taxon>Actinopterygii</taxon>
        <taxon>Neopterygii</taxon>
        <taxon>Teleostei</taxon>
        <taxon>Notacanthiformes</taxon>
        <taxon>Halosauridae</taxon>
        <taxon>Aldrovandia</taxon>
    </lineage>
</organism>
<dbReference type="GO" id="GO:0007528">
    <property type="term" value="P:neuromuscular junction development"/>
    <property type="evidence" value="ECO:0007669"/>
    <property type="project" value="TreeGrafter"/>
</dbReference>
<evidence type="ECO:0000313" key="2">
    <source>
        <dbReference type="EMBL" id="KAJ8389549.1"/>
    </source>
</evidence>
<accession>A0AAD7WB76</accession>
<dbReference type="EMBL" id="JAINUG010000180">
    <property type="protein sequence ID" value="KAJ8389549.1"/>
    <property type="molecule type" value="Genomic_DNA"/>
</dbReference>
<dbReference type="PANTHER" id="PTHR46333">
    <property type="entry name" value="CYTOKINESIS PROTEIN 3"/>
    <property type="match status" value="1"/>
</dbReference>
<name>A0AAD7WB76_9TELE</name>
<sequence>MTLRPDGMKLDVYPESTGRHKLKIYAKASDTGEEETYSEVCEYQIHCKAVSREMKVPKDLINPVGPSWLSERKGLREASQLDPIVHTADGRCSFRFRVVGHLDLMAMQGDWVEFRVQVPRSGLYLFSVYAKDKSKTGNYSFVCNYLISCTNPRAGWPLYPLKYTSWKEDYDLVEPLAGVLPANRAVSFKMRIPDVSQVSVGGRDTQDLSLDADGYWSGCCSTAECKDLNVMVQVDPGDRSRSFILSYIVESCN</sequence>
<feature type="domain" description="KY-like immunoglobulin-like" evidence="1">
    <location>
        <begin position="2"/>
        <end position="57"/>
    </location>
</feature>
<reference evidence="2" key="1">
    <citation type="journal article" date="2023" name="Science">
        <title>Genome structures resolve the early diversification of teleost fishes.</title>
        <authorList>
            <person name="Parey E."/>
            <person name="Louis A."/>
            <person name="Montfort J."/>
            <person name="Bouchez O."/>
            <person name="Roques C."/>
            <person name="Iampietro C."/>
            <person name="Lluch J."/>
            <person name="Castinel A."/>
            <person name="Donnadieu C."/>
            <person name="Desvignes T."/>
            <person name="Floi Bucao C."/>
            <person name="Jouanno E."/>
            <person name="Wen M."/>
            <person name="Mejri S."/>
            <person name="Dirks R."/>
            <person name="Jansen H."/>
            <person name="Henkel C."/>
            <person name="Chen W.J."/>
            <person name="Zahm M."/>
            <person name="Cabau C."/>
            <person name="Klopp C."/>
            <person name="Thompson A.W."/>
            <person name="Robinson-Rechavi M."/>
            <person name="Braasch I."/>
            <person name="Lecointre G."/>
            <person name="Bobe J."/>
            <person name="Postlethwait J.H."/>
            <person name="Berthelot C."/>
            <person name="Roest Crollius H."/>
            <person name="Guiguen Y."/>
        </authorList>
    </citation>
    <scope>NUCLEOTIDE SEQUENCE</scope>
    <source>
        <strain evidence="2">NC1722</strain>
    </source>
</reference>
<gene>
    <name evidence="2" type="ORF">AAFF_G00117860</name>
</gene>
<protein>
    <recommendedName>
        <fullName evidence="1">KY-like immunoglobulin-like domain-containing protein</fullName>
    </recommendedName>
</protein>
<evidence type="ECO:0000259" key="1">
    <source>
        <dbReference type="Pfam" id="PF23265"/>
    </source>
</evidence>
<dbReference type="Proteomes" id="UP001221898">
    <property type="component" value="Unassembled WGS sequence"/>
</dbReference>
<dbReference type="GO" id="GO:0007517">
    <property type="term" value="P:muscle organ development"/>
    <property type="evidence" value="ECO:0007669"/>
    <property type="project" value="TreeGrafter"/>
</dbReference>
<comment type="caution">
    <text evidence="2">The sequence shown here is derived from an EMBL/GenBank/DDBJ whole genome shotgun (WGS) entry which is preliminary data.</text>
</comment>
<dbReference type="GO" id="GO:0005737">
    <property type="term" value="C:cytoplasm"/>
    <property type="evidence" value="ECO:0007669"/>
    <property type="project" value="TreeGrafter"/>
</dbReference>
<dbReference type="InterPro" id="IPR056564">
    <property type="entry name" value="Ig-like_KY"/>
</dbReference>